<evidence type="ECO:0000313" key="5">
    <source>
        <dbReference type="EMBL" id="TBH78208.1"/>
    </source>
</evidence>
<dbReference type="SUPFAM" id="SSF54631">
    <property type="entry name" value="CBS-domain pair"/>
    <property type="match status" value="1"/>
</dbReference>
<dbReference type="SMART" id="SM00052">
    <property type="entry name" value="EAL"/>
    <property type="match status" value="1"/>
</dbReference>
<dbReference type="PROSITE" id="PS51371">
    <property type="entry name" value="CBS"/>
    <property type="match status" value="2"/>
</dbReference>
<feature type="domain" description="CBS" evidence="4">
    <location>
        <begin position="318"/>
        <end position="376"/>
    </location>
</feature>
<dbReference type="InterPro" id="IPR050706">
    <property type="entry name" value="Cyclic-di-GMP_PDE-like"/>
</dbReference>
<dbReference type="RefSeq" id="WP_118230753.1">
    <property type="nucleotide sequence ID" value="NZ_JAQDZC010000031.1"/>
</dbReference>
<comment type="caution">
    <text evidence="5">The sequence shown here is derived from an EMBL/GenBank/DDBJ whole genome shotgun (WGS) entry which is preliminary data.</text>
</comment>
<organism evidence="5 6">
    <name type="scientific">Desulfovibrio legallii</name>
    <dbReference type="NCBI Taxonomy" id="571438"/>
    <lineage>
        <taxon>Bacteria</taxon>
        <taxon>Pseudomonadati</taxon>
        <taxon>Thermodesulfobacteriota</taxon>
        <taxon>Desulfovibrionia</taxon>
        <taxon>Desulfovibrionales</taxon>
        <taxon>Desulfovibrionaceae</taxon>
        <taxon>Desulfovibrio</taxon>
    </lineage>
</organism>
<dbReference type="InterPro" id="IPR043128">
    <property type="entry name" value="Rev_trsase/Diguanyl_cyclase"/>
</dbReference>
<keyword evidence="6" id="KW-1185">Reference proteome</keyword>
<feature type="domain" description="GGDEF" evidence="3">
    <location>
        <begin position="474"/>
        <end position="621"/>
    </location>
</feature>
<dbReference type="AlphaFoldDB" id="A0A6H3F933"/>
<evidence type="ECO:0000313" key="6">
    <source>
        <dbReference type="Proteomes" id="UP000292919"/>
    </source>
</evidence>
<dbReference type="PANTHER" id="PTHR33121:SF76">
    <property type="entry name" value="SIGNALING PROTEIN"/>
    <property type="match status" value="1"/>
</dbReference>
<dbReference type="Pfam" id="PF00563">
    <property type="entry name" value="EAL"/>
    <property type="match status" value="1"/>
</dbReference>
<dbReference type="Gene3D" id="3.20.20.450">
    <property type="entry name" value="EAL domain"/>
    <property type="match status" value="1"/>
</dbReference>
<dbReference type="Pfam" id="PF00990">
    <property type="entry name" value="GGDEF"/>
    <property type="match status" value="1"/>
</dbReference>
<dbReference type="Pfam" id="PF00571">
    <property type="entry name" value="CBS"/>
    <property type="match status" value="2"/>
</dbReference>
<dbReference type="SUPFAM" id="SSF141868">
    <property type="entry name" value="EAL domain-like"/>
    <property type="match status" value="1"/>
</dbReference>
<reference evidence="5 6" key="1">
    <citation type="submission" date="2018-12" db="EMBL/GenBank/DDBJ databases">
        <title>First genome draft of Desulfovibrio legallis sp. nov.</title>
        <authorList>
            <person name="Ben Dhia O."/>
            <person name="Najjari A."/>
            <person name="Ferjani R."/>
            <person name="Fhoula I."/>
            <person name="Fardeau M.-L."/>
            <person name="Boudabbous A."/>
            <person name="Ouzari H.I."/>
        </authorList>
    </citation>
    <scope>NUCLEOTIDE SEQUENCE [LARGE SCALE GENOMIC DNA]</scope>
    <source>
        <strain evidence="5 6">H1T</strain>
    </source>
</reference>
<dbReference type="NCBIfam" id="TIGR00254">
    <property type="entry name" value="GGDEF"/>
    <property type="match status" value="1"/>
</dbReference>
<dbReference type="SUPFAM" id="SSF55073">
    <property type="entry name" value="Nucleotide cyclase"/>
    <property type="match status" value="1"/>
</dbReference>
<dbReference type="InterPro" id="IPR000160">
    <property type="entry name" value="GGDEF_dom"/>
</dbReference>
<dbReference type="EMBL" id="SIXC01000019">
    <property type="protein sequence ID" value="TBH78208.1"/>
    <property type="molecule type" value="Genomic_DNA"/>
</dbReference>
<evidence type="ECO:0000256" key="1">
    <source>
        <dbReference type="PROSITE-ProRule" id="PRU00703"/>
    </source>
</evidence>
<dbReference type="InterPro" id="IPR029787">
    <property type="entry name" value="Nucleotide_cyclase"/>
</dbReference>
<feature type="domain" description="CBS" evidence="4">
    <location>
        <begin position="386"/>
        <end position="448"/>
    </location>
</feature>
<dbReference type="CDD" id="cd01949">
    <property type="entry name" value="GGDEF"/>
    <property type="match status" value="1"/>
</dbReference>
<dbReference type="Gene3D" id="3.10.580.10">
    <property type="entry name" value="CBS-domain"/>
    <property type="match status" value="1"/>
</dbReference>
<dbReference type="PANTHER" id="PTHR33121">
    <property type="entry name" value="CYCLIC DI-GMP PHOSPHODIESTERASE PDEF"/>
    <property type="match status" value="1"/>
</dbReference>
<dbReference type="SMART" id="SM00267">
    <property type="entry name" value="GGDEF"/>
    <property type="match status" value="1"/>
</dbReference>
<gene>
    <name evidence="5" type="ORF">EB812_11360</name>
</gene>
<keyword evidence="1" id="KW-0129">CBS domain</keyword>
<name>A0A6H3F933_9BACT</name>
<dbReference type="Proteomes" id="UP000292919">
    <property type="component" value="Unassembled WGS sequence"/>
</dbReference>
<dbReference type="CDD" id="cd01948">
    <property type="entry name" value="EAL"/>
    <property type="match status" value="1"/>
</dbReference>
<sequence length="621" mass="68938">MSGPSASCPLLCGQRPKPPLPTAFLCHPTHWQTAAPLPVSHADSAAEARLLEDVLRSKAVRTVLQPIVSLRDGSVFGYEALSRGPAGSLLEKPDALIAAALRHGRMLELEHLFRHRALRTARRLPAGLRLFLNVNPNIIQDARFREGFTREYLTRFAICAEDIVFEITERESVANLRDFLGIIEHYKTQNYKISIDDAGAGYSGLNLISDVQPHFIKLDMRLVRGVDKDLVRQALIRSMQEFASLTNTRIIVEGIETEAELATLVGFGVPYGQGFYLRRPHPDPLPPEAAALRVIQRENKVKNRFFGARVHKFHVKNICRPGVSLPPSTPIADLVELFDKDPALHGLCVVRDGLPLGTVTRHRLHRQLGGRFGFSLFAGKTVDVVMDTNFLRVEYQTTIDRVARQAMLREDEKLYDFVVVTREGRYLGVVTVKELLEKSIELEVANARQLNPLSELPGNALIDIELERMVRLGLSACVLYFDIDNFKPYNDKYGFNNGDKVLKRLSSIIRECVPEQSFVGHIGGDDFIAVCSCQQAASICQACLKAFGQAVPAFYSPEDAARGHMDGKNRAGEEERFPLMSLSIVGVNAAHHQSVADLARAAATLKKQCKSLPGSNYSLTS</sequence>
<dbReference type="InterPro" id="IPR001633">
    <property type="entry name" value="EAL_dom"/>
</dbReference>
<feature type="domain" description="EAL" evidence="2">
    <location>
        <begin position="44"/>
        <end position="294"/>
    </location>
</feature>
<dbReference type="Gene3D" id="3.30.70.270">
    <property type="match status" value="1"/>
</dbReference>
<dbReference type="InterPro" id="IPR000644">
    <property type="entry name" value="CBS_dom"/>
</dbReference>
<dbReference type="PROSITE" id="PS50887">
    <property type="entry name" value="GGDEF"/>
    <property type="match status" value="1"/>
</dbReference>
<proteinExistence type="predicted"/>
<accession>A0A6H3F933</accession>
<dbReference type="InterPro" id="IPR046342">
    <property type="entry name" value="CBS_dom_sf"/>
</dbReference>
<evidence type="ECO:0000259" key="4">
    <source>
        <dbReference type="PROSITE" id="PS51371"/>
    </source>
</evidence>
<evidence type="ECO:0000259" key="2">
    <source>
        <dbReference type="PROSITE" id="PS50883"/>
    </source>
</evidence>
<dbReference type="GO" id="GO:0071111">
    <property type="term" value="F:cyclic-guanylate-specific phosphodiesterase activity"/>
    <property type="evidence" value="ECO:0007669"/>
    <property type="project" value="InterPro"/>
</dbReference>
<evidence type="ECO:0000259" key="3">
    <source>
        <dbReference type="PROSITE" id="PS50887"/>
    </source>
</evidence>
<dbReference type="InterPro" id="IPR035919">
    <property type="entry name" value="EAL_sf"/>
</dbReference>
<dbReference type="PROSITE" id="PS50883">
    <property type="entry name" value="EAL"/>
    <property type="match status" value="1"/>
</dbReference>
<protein>
    <submittedName>
        <fullName evidence="5">GGDEF domain-containing protein</fullName>
    </submittedName>
</protein>